<evidence type="ECO:0000313" key="12">
    <source>
        <dbReference type="EMBL" id="QNM00488.1"/>
    </source>
</evidence>
<proteinExistence type="predicted"/>
<protein>
    <recommendedName>
        <fullName evidence="1">Stage 0 sporulation protein A homolog</fullName>
    </recommendedName>
</protein>
<keyword evidence="5 9" id="KW-0238">DNA-binding</keyword>
<feature type="domain" description="OmpR/PhoB-type" evidence="11">
    <location>
        <begin position="122"/>
        <end position="217"/>
    </location>
</feature>
<dbReference type="InterPro" id="IPR039420">
    <property type="entry name" value="WalR-like"/>
</dbReference>
<evidence type="ECO:0000259" key="10">
    <source>
        <dbReference type="PROSITE" id="PS50110"/>
    </source>
</evidence>
<evidence type="ECO:0000313" key="13">
    <source>
        <dbReference type="Proteomes" id="UP000515819"/>
    </source>
</evidence>
<dbReference type="CDD" id="cd00383">
    <property type="entry name" value="trans_reg_C"/>
    <property type="match status" value="1"/>
</dbReference>
<sequence length="217" mass="25173">MNRILVVEDDTSISNVIEISLRNAGYLCDCVYDGTSVSGQLEQEVYDLALVDIMLPGPDGFSLMEYFNYYHVPVIFLTAMGDVQDKVRGLKLGAEDYMVKPFEIIELLARVERVLRRYNKVSQTLTAYDIEVDTQSFQVKKAGVEIHLTKKEYEILVMFMRNPNVALFRERIFESVWHEPYYGDSRTVDLHVQRLRKKLGLEDKIVPVYKVGYRLEV</sequence>
<evidence type="ECO:0000256" key="7">
    <source>
        <dbReference type="ARBA" id="ARBA00024867"/>
    </source>
</evidence>
<keyword evidence="4" id="KW-0805">Transcription regulation</keyword>
<accession>A0A7G9FPK6</accession>
<dbReference type="GO" id="GO:0005829">
    <property type="term" value="C:cytosol"/>
    <property type="evidence" value="ECO:0007669"/>
    <property type="project" value="TreeGrafter"/>
</dbReference>
<dbReference type="Pfam" id="PF00072">
    <property type="entry name" value="Response_reg"/>
    <property type="match status" value="1"/>
</dbReference>
<dbReference type="GO" id="GO:0032993">
    <property type="term" value="C:protein-DNA complex"/>
    <property type="evidence" value="ECO:0007669"/>
    <property type="project" value="TreeGrafter"/>
</dbReference>
<feature type="DNA-binding region" description="OmpR/PhoB-type" evidence="9">
    <location>
        <begin position="122"/>
        <end position="217"/>
    </location>
</feature>
<dbReference type="RefSeq" id="WP_021984109.1">
    <property type="nucleotide sequence ID" value="NZ_CP060632.1"/>
</dbReference>
<evidence type="ECO:0000256" key="6">
    <source>
        <dbReference type="ARBA" id="ARBA00023163"/>
    </source>
</evidence>
<keyword evidence="3" id="KW-0902">Two-component regulatory system</keyword>
<dbReference type="Gene3D" id="6.10.250.690">
    <property type="match status" value="1"/>
</dbReference>
<dbReference type="InterPro" id="IPR011006">
    <property type="entry name" value="CheY-like_superfamily"/>
</dbReference>
<dbReference type="Gene3D" id="3.40.50.2300">
    <property type="match status" value="1"/>
</dbReference>
<evidence type="ECO:0000256" key="5">
    <source>
        <dbReference type="ARBA" id="ARBA00023125"/>
    </source>
</evidence>
<keyword evidence="2 8" id="KW-0597">Phosphoprotein</keyword>
<dbReference type="InterPro" id="IPR016032">
    <property type="entry name" value="Sig_transdc_resp-reg_C-effctor"/>
</dbReference>
<dbReference type="SMART" id="SM00448">
    <property type="entry name" value="REC"/>
    <property type="match status" value="1"/>
</dbReference>
<comment type="function">
    <text evidence="7">May play the central regulatory role in sporulation. It may be an element of the effector pathway responsible for the activation of sporulation genes in response to nutritional stress. Spo0A may act in concert with spo0H (a sigma factor) to control the expression of some genes that are critical to the sporulation process.</text>
</comment>
<dbReference type="PANTHER" id="PTHR48111">
    <property type="entry name" value="REGULATOR OF RPOS"/>
    <property type="match status" value="1"/>
</dbReference>
<dbReference type="PANTHER" id="PTHR48111:SF1">
    <property type="entry name" value="TWO-COMPONENT RESPONSE REGULATOR ORR33"/>
    <property type="match status" value="1"/>
</dbReference>
<dbReference type="KEGG" id="wcp:H9Q76_04170"/>
<evidence type="ECO:0000256" key="1">
    <source>
        <dbReference type="ARBA" id="ARBA00018672"/>
    </source>
</evidence>
<dbReference type="GO" id="GO:0000156">
    <property type="term" value="F:phosphorelay response regulator activity"/>
    <property type="evidence" value="ECO:0007669"/>
    <property type="project" value="TreeGrafter"/>
</dbReference>
<reference evidence="12 13" key="1">
    <citation type="submission" date="2020-08" db="EMBL/GenBank/DDBJ databases">
        <authorList>
            <person name="Liu C."/>
            <person name="Sun Q."/>
        </authorList>
    </citation>
    <scope>NUCLEOTIDE SEQUENCE [LARGE SCALE GENOMIC DNA]</scope>
    <source>
        <strain evidence="12 13">NSJ-4</strain>
    </source>
</reference>
<dbReference type="Pfam" id="PF00486">
    <property type="entry name" value="Trans_reg_C"/>
    <property type="match status" value="1"/>
</dbReference>
<dbReference type="PROSITE" id="PS50110">
    <property type="entry name" value="RESPONSE_REGULATORY"/>
    <property type="match status" value="1"/>
</dbReference>
<dbReference type="EMBL" id="CP060632">
    <property type="protein sequence ID" value="QNM00488.1"/>
    <property type="molecule type" value="Genomic_DNA"/>
</dbReference>
<evidence type="ECO:0000259" key="11">
    <source>
        <dbReference type="PROSITE" id="PS51755"/>
    </source>
</evidence>
<keyword evidence="13" id="KW-1185">Reference proteome</keyword>
<dbReference type="AlphaFoldDB" id="A0A7G9FPK6"/>
<dbReference type="InterPro" id="IPR001867">
    <property type="entry name" value="OmpR/PhoB-type_DNA-bd"/>
</dbReference>
<feature type="domain" description="Response regulatory" evidence="10">
    <location>
        <begin position="3"/>
        <end position="115"/>
    </location>
</feature>
<evidence type="ECO:0000256" key="4">
    <source>
        <dbReference type="ARBA" id="ARBA00023015"/>
    </source>
</evidence>
<organism evidence="12 13">
    <name type="scientific">Wujia chipingensis</name>
    <dbReference type="NCBI Taxonomy" id="2763670"/>
    <lineage>
        <taxon>Bacteria</taxon>
        <taxon>Bacillati</taxon>
        <taxon>Bacillota</taxon>
        <taxon>Clostridia</taxon>
        <taxon>Lachnospirales</taxon>
        <taxon>Lachnospiraceae</taxon>
        <taxon>Wujia</taxon>
    </lineage>
</organism>
<keyword evidence="6" id="KW-0804">Transcription</keyword>
<dbReference type="SUPFAM" id="SSF52172">
    <property type="entry name" value="CheY-like"/>
    <property type="match status" value="1"/>
</dbReference>
<dbReference type="GO" id="GO:0000976">
    <property type="term" value="F:transcription cis-regulatory region binding"/>
    <property type="evidence" value="ECO:0007669"/>
    <property type="project" value="TreeGrafter"/>
</dbReference>
<name>A0A7G9FPK6_9FIRM</name>
<dbReference type="SMART" id="SM00862">
    <property type="entry name" value="Trans_reg_C"/>
    <property type="match status" value="1"/>
</dbReference>
<evidence type="ECO:0000256" key="3">
    <source>
        <dbReference type="ARBA" id="ARBA00023012"/>
    </source>
</evidence>
<dbReference type="GO" id="GO:0006355">
    <property type="term" value="P:regulation of DNA-templated transcription"/>
    <property type="evidence" value="ECO:0007669"/>
    <property type="project" value="InterPro"/>
</dbReference>
<evidence type="ECO:0000256" key="2">
    <source>
        <dbReference type="ARBA" id="ARBA00022553"/>
    </source>
</evidence>
<dbReference type="InterPro" id="IPR036388">
    <property type="entry name" value="WH-like_DNA-bd_sf"/>
</dbReference>
<dbReference type="InterPro" id="IPR001789">
    <property type="entry name" value="Sig_transdc_resp-reg_receiver"/>
</dbReference>
<dbReference type="PROSITE" id="PS51755">
    <property type="entry name" value="OMPR_PHOB"/>
    <property type="match status" value="1"/>
</dbReference>
<gene>
    <name evidence="12" type="ORF">H9Q76_04170</name>
</gene>
<evidence type="ECO:0000256" key="8">
    <source>
        <dbReference type="PROSITE-ProRule" id="PRU00169"/>
    </source>
</evidence>
<feature type="modified residue" description="4-aspartylphosphate" evidence="8">
    <location>
        <position position="52"/>
    </location>
</feature>
<dbReference type="SUPFAM" id="SSF46894">
    <property type="entry name" value="C-terminal effector domain of the bipartite response regulators"/>
    <property type="match status" value="1"/>
</dbReference>
<evidence type="ECO:0000256" key="9">
    <source>
        <dbReference type="PROSITE-ProRule" id="PRU01091"/>
    </source>
</evidence>
<dbReference type="Proteomes" id="UP000515819">
    <property type="component" value="Chromosome"/>
</dbReference>
<dbReference type="Gene3D" id="1.10.10.10">
    <property type="entry name" value="Winged helix-like DNA-binding domain superfamily/Winged helix DNA-binding domain"/>
    <property type="match status" value="1"/>
</dbReference>